<dbReference type="AlphaFoldDB" id="A0A9P0PWM3"/>
<reference evidence="1" key="1">
    <citation type="submission" date="2022-03" db="EMBL/GenBank/DDBJ databases">
        <authorList>
            <person name="Sayadi A."/>
        </authorList>
    </citation>
    <scope>NUCLEOTIDE SEQUENCE</scope>
</reference>
<organism evidence="1 2">
    <name type="scientific">Acanthoscelides obtectus</name>
    <name type="common">Bean weevil</name>
    <name type="synonym">Bruchus obtectus</name>
    <dbReference type="NCBI Taxonomy" id="200917"/>
    <lineage>
        <taxon>Eukaryota</taxon>
        <taxon>Metazoa</taxon>
        <taxon>Ecdysozoa</taxon>
        <taxon>Arthropoda</taxon>
        <taxon>Hexapoda</taxon>
        <taxon>Insecta</taxon>
        <taxon>Pterygota</taxon>
        <taxon>Neoptera</taxon>
        <taxon>Endopterygota</taxon>
        <taxon>Coleoptera</taxon>
        <taxon>Polyphaga</taxon>
        <taxon>Cucujiformia</taxon>
        <taxon>Chrysomeloidea</taxon>
        <taxon>Chrysomelidae</taxon>
        <taxon>Bruchinae</taxon>
        <taxon>Bruchini</taxon>
        <taxon>Acanthoscelides</taxon>
    </lineage>
</organism>
<accession>A0A9P0PWM3</accession>
<evidence type="ECO:0000313" key="2">
    <source>
        <dbReference type="Proteomes" id="UP001152888"/>
    </source>
</evidence>
<comment type="caution">
    <text evidence="1">The sequence shown here is derived from an EMBL/GenBank/DDBJ whole genome shotgun (WGS) entry which is preliminary data.</text>
</comment>
<dbReference type="EMBL" id="CAKOFQ010007466">
    <property type="protein sequence ID" value="CAH2001715.1"/>
    <property type="molecule type" value="Genomic_DNA"/>
</dbReference>
<proteinExistence type="predicted"/>
<gene>
    <name evidence="1" type="ORF">ACAOBT_LOCUS26385</name>
</gene>
<evidence type="ECO:0000313" key="1">
    <source>
        <dbReference type="EMBL" id="CAH2001715.1"/>
    </source>
</evidence>
<sequence length="64" mass="7357">FRTIKLHIQDNKSYFSYIYCCLGLLYSSKTSYKLLCESKFCNDTSNGGLIIFSAPYLRWALSVA</sequence>
<dbReference type="Proteomes" id="UP001152888">
    <property type="component" value="Unassembled WGS sequence"/>
</dbReference>
<name>A0A9P0PWM3_ACAOB</name>
<protein>
    <submittedName>
        <fullName evidence="1">Uncharacterized protein</fullName>
    </submittedName>
</protein>
<feature type="non-terminal residue" evidence="1">
    <location>
        <position position="1"/>
    </location>
</feature>
<keyword evidence="2" id="KW-1185">Reference proteome</keyword>